<protein>
    <recommendedName>
        <fullName evidence="5">Iron-binding zinc finger CDGSH type domain-containing protein</fullName>
    </recommendedName>
</protein>
<dbReference type="InterPro" id="IPR042216">
    <property type="entry name" value="MitoNEET_CISD"/>
</dbReference>
<evidence type="ECO:0000256" key="1">
    <source>
        <dbReference type="ARBA" id="ARBA00022714"/>
    </source>
</evidence>
<dbReference type="Pfam" id="PF09360">
    <property type="entry name" value="zf-CDGSH"/>
    <property type="match status" value="1"/>
</dbReference>
<gene>
    <name evidence="6" type="ORF">GCM10010517_59060</name>
</gene>
<dbReference type="Gene3D" id="3.40.5.90">
    <property type="entry name" value="CDGSH iron-sulfur domain, mitoNEET-type"/>
    <property type="match status" value="1"/>
</dbReference>
<organism evidence="6 7">
    <name type="scientific">Streptosporangium fragile</name>
    <dbReference type="NCBI Taxonomy" id="46186"/>
    <lineage>
        <taxon>Bacteria</taxon>
        <taxon>Bacillati</taxon>
        <taxon>Actinomycetota</taxon>
        <taxon>Actinomycetes</taxon>
        <taxon>Streptosporangiales</taxon>
        <taxon>Streptosporangiaceae</taxon>
        <taxon>Streptosporangium</taxon>
    </lineage>
</organism>
<dbReference type="InterPro" id="IPR018967">
    <property type="entry name" value="FeS-contain_CDGSH-typ"/>
</dbReference>
<dbReference type="Proteomes" id="UP001500831">
    <property type="component" value="Unassembled WGS sequence"/>
</dbReference>
<evidence type="ECO:0000256" key="4">
    <source>
        <dbReference type="ARBA" id="ARBA00023014"/>
    </source>
</evidence>
<evidence type="ECO:0000259" key="5">
    <source>
        <dbReference type="SMART" id="SM00704"/>
    </source>
</evidence>
<reference evidence="6 7" key="1">
    <citation type="journal article" date="2019" name="Int. J. Syst. Evol. Microbiol.">
        <title>The Global Catalogue of Microorganisms (GCM) 10K type strain sequencing project: providing services to taxonomists for standard genome sequencing and annotation.</title>
        <authorList>
            <consortium name="The Broad Institute Genomics Platform"/>
            <consortium name="The Broad Institute Genome Sequencing Center for Infectious Disease"/>
            <person name="Wu L."/>
            <person name="Ma J."/>
        </authorList>
    </citation>
    <scope>NUCLEOTIDE SEQUENCE [LARGE SCALE GENOMIC DNA]</scope>
    <source>
        <strain evidence="6 7">JCM 6242</strain>
    </source>
</reference>
<feature type="domain" description="Iron-binding zinc finger CDGSH type" evidence="5">
    <location>
        <begin position="22"/>
        <end position="66"/>
    </location>
</feature>
<evidence type="ECO:0000313" key="7">
    <source>
        <dbReference type="Proteomes" id="UP001500831"/>
    </source>
</evidence>
<proteinExistence type="predicted"/>
<dbReference type="SMART" id="SM00704">
    <property type="entry name" value="ZnF_CDGSH"/>
    <property type="match status" value="1"/>
</dbReference>
<keyword evidence="2" id="KW-0479">Metal-binding</keyword>
<comment type="caution">
    <text evidence="6">The sequence shown here is derived from an EMBL/GenBank/DDBJ whole genome shotgun (WGS) entry which is preliminary data.</text>
</comment>
<evidence type="ECO:0000256" key="3">
    <source>
        <dbReference type="ARBA" id="ARBA00023004"/>
    </source>
</evidence>
<sequence length="75" mass="7863">MADKEDIPVTVTTCEDGPLLLRGSFALLTQDGQAIDPGRATVALCRCGRSATRPFCDGSHKVTGFRAPGGLERSA</sequence>
<keyword evidence="1" id="KW-0001">2Fe-2S</keyword>
<name>A0ABN3W479_9ACTN</name>
<accession>A0ABN3W479</accession>
<dbReference type="EMBL" id="BAAAVI010000053">
    <property type="protein sequence ID" value="GAA2894377.1"/>
    <property type="molecule type" value="Genomic_DNA"/>
</dbReference>
<keyword evidence="4" id="KW-0411">Iron-sulfur</keyword>
<evidence type="ECO:0000313" key="6">
    <source>
        <dbReference type="EMBL" id="GAA2894377.1"/>
    </source>
</evidence>
<keyword evidence="7" id="KW-1185">Reference proteome</keyword>
<evidence type="ECO:0000256" key="2">
    <source>
        <dbReference type="ARBA" id="ARBA00022723"/>
    </source>
</evidence>
<keyword evidence="3" id="KW-0408">Iron</keyword>